<dbReference type="Proteomes" id="UP001174909">
    <property type="component" value="Unassembled WGS sequence"/>
</dbReference>
<comment type="similarity">
    <text evidence="2">Belongs to the LIMR family.</text>
</comment>
<organism evidence="8 9">
    <name type="scientific">Geodia barretti</name>
    <name type="common">Barrett's horny sponge</name>
    <dbReference type="NCBI Taxonomy" id="519541"/>
    <lineage>
        <taxon>Eukaryota</taxon>
        <taxon>Metazoa</taxon>
        <taxon>Porifera</taxon>
        <taxon>Demospongiae</taxon>
        <taxon>Heteroscleromorpha</taxon>
        <taxon>Tetractinellida</taxon>
        <taxon>Astrophorina</taxon>
        <taxon>Geodiidae</taxon>
        <taxon>Geodia</taxon>
    </lineage>
</organism>
<evidence type="ECO:0000256" key="7">
    <source>
        <dbReference type="SAM" id="Phobius"/>
    </source>
</evidence>
<dbReference type="PANTHER" id="PTHR21355">
    <property type="entry name" value="G-PROTEIN COUPLED RECEPTOR-ASSOCIATED PROTEIN LMBRD2"/>
    <property type="match status" value="1"/>
</dbReference>
<keyword evidence="8" id="KW-0675">Receptor</keyword>
<feature type="compositionally biased region" description="Basic residues" evidence="6">
    <location>
        <begin position="313"/>
        <end position="322"/>
    </location>
</feature>
<keyword evidence="9" id="KW-1185">Reference proteome</keyword>
<feature type="compositionally biased region" description="Polar residues" evidence="6">
    <location>
        <begin position="335"/>
        <end position="350"/>
    </location>
</feature>
<dbReference type="InterPro" id="IPR006876">
    <property type="entry name" value="LMBR1-like_membr_prot"/>
</dbReference>
<feature type="region of interest" description="Disordered" evidence="6">
    <location>
        <begin position="294"/>
        <end position="350"/>
    </location>
</feature>
<evidence type="ECO:0000256" key="1">
    <source>
        <dbReference type="ARBA" id="ARBA00004141"/>
    </source>
</evidence>
<keyword evidence="5 7" id="KW-0472">Membrane</keyword>
<evidence type="ECO:0000313" key="9">
    <source>
        <dbReference type="Proteomes" id="UP001174909"/>
    </source>
</evidence>
<dbReference type="GO" id="GO:0055085">
    <property type="term" value="P:transmembrane transport"/>
    <property type="evidence" value="ECO:0007669"/>
    <property type="project" value="InterPro"/>
</dbReference>
<proteinExistence type="inferred from homology"/>
<dbReference type="PANTHER" id="PTHR21355:SF0">
    <property type="entry name" value="G-PROTEIN COUPLED RECEPTOR-ASSOCIATED PROTEIN LMBRD2"/>
    <property type="match status" value="1"/>
</dbReference>
<feature type="transmembrane region" description="Helical" evidence="7">
    <location>
        <begin position="132"/>
        <end position="151"/>
    </location>
</feature>
<reference evidence="8" key="1">
    <citation type="submission" date="2023-03" db="EMBL/GenBank/DDBJ databases">
        <authorList>
            <person name="Steffen K."/>
            <person name="Cardenas P."/>
        </authorList>
    </citation>
    <scope>NUCLEOTIDE SEQUENCE</scope>
</reference>
<keyword evidence="3 7" id="KW-0812">Transmembrane</keyword>
<evidence type="ECO:0000313" key="8">
    <source>
        <dbReference type="EMBL" id="CAI8005976.1"/>
    </source>
</evidence>
<dbReference type="GO" id="GO:0016020">
    <property type="term" value="C:membrane"/>
    <property type="evidence" value="ECO:0007669"/>
    <property type="project" value="UniProtKB-SubCell"/>
</dbReference>
<feature type="transmembrane region" description="Helical" evidence="7">
    <location>
        <begin position="12"/>
        <end position="31"/>
    </location>
</feature>
<dbReference type="AlphaFoldDB" id="A0AA35R8T7"/>
<keyword evidence="4 7" id="KW-1133">Transmembrane helix</keyword>
<evidence type="ECO:0000256" key="4">
    <source>
        <dbReference type="ARBA" id="ARBA00022989"/>
    </source>
</evidence>
<comment type="caution">
    <text evidence="8">The sequence shown here is derived from an EMBL/GenBank/DDBJ whole genome shotgun (WGS) entry which is preliminary data.</text>
</comment>
<protein>
    <submittedName>
        <fullName evidence="8">G-protein coupled receptor-associated protein LMBRD2</fullName>
    </submittedName>
</protein>
<feature type="compositionally biased region" description="Basic and acidic residues" evidence="6">
    <location>
        <begin position="300"/>
        <end position="312"/>
    </location>
</feature>
<evidence type="ECO:0000256" key="5">
    <source>
        <dbReference type="ARBA" id="ARBA00023136"/>
    </source>
</evidence>
<evidence type="ECO:0000256" key="2">
    <source>
        <dbReference type="ARBA" id="ARBA00010487"/>
    </source>
</evidence>
<dbReference type="CDD" id="cd06261">
    <property type="entry name" value="TM_PBP2"/>
    <property type="match status" value="1"/>
</dbReference>
<dbReference type="Pfam" id="PF04791">
    <property type="entry name" value="LMBR1"/>
    <property type="match status" value="1"/>
</dbReference>
<accession>A0AA35R8T7</accession>
<evidence type="ECO:0000256" key="3">
    <source>
        <dbReference type="ARBA" id="ARBA00022692"/>
    </source>
</evidence>
<dbReference type="InterPro" id="IPR000515">
    <property type="entry name" value="MetI-like"/>
</dbReference>
<feature type="transmembrane region" description="Helical" evidence="7">
    <location>
        <begin position="89"/>
        <end position="120"/>
    </location>
</feature>
<name>A0AA35R8T7_GEOBA</name>
<dbReference type="InterPro" id="IPR051584">
    <property type="entry name" value="GPCR-associated_LMBR1"/>
</dbReference>
<gene>
    <name evidence="8" type="ORF">GBAR_LOCUS4514</name>
</gene>
<evidence type="ECO:0000256" key="6">
    <source>
        <dbReference type="SAM" id="MobiDB-lite"/>
    </source>
</evidence>
<sequence>MAAEEGISRVSAPIILLLEALVSLLLAVYLLWNYGDIRRQNPLVSVTTLLVWFLSFFIIFVLPVDVSSAFYHLCLENPYSFICFDSLKILWFIIYWLFFVLSWVVIPLGQSYVLASYFSVWKKIVRMLVENILIYLSLFVIFFILFVYLVVIKKIVALQETPWLIATASNTWGLVILTLLLGYGIVEVPRSLWNASRRSYTLSHCYFKAAKLCTDMSEADEKLSDAVERVNKVTQRLHYNDPLRKYVDIIIKKFPEEVQAEFNKGHDDYEDYRETSGEDSLCKSSLEKLLKQSMKAVRMSTEHSHSVGDPHRPVSRSGRRGNKNATPTHGFKSSLRPQSNKFLQRQSTLS</sequence>
<feature type="transmembrane region" description="Helical" evidence="7">
    <location>
        <begin position="163"/>
        <end position="186"/>
    </location>
</feature>
<comment type="subcellular location">
    <subcellularLocation>
        <location evidence="1">Membrane</location>
        <topology evidence="1">Multi-pass membrane protein</topology>
    </subcellularLocation>
</comment>
<dbReference type="EMBL" id="CASHTH010000655">
    <property type="protein sequence ID" value="CAI8005976.1"/>
    <property type="molecule type" value="Genomic_DNA"/>
</dbReference>
<feature type="transmembrane region" description="Helical" evidence="7">
    <location>
        <begin position="43"/>
        <end position="62"/>
    </location>
</feature>